<keyword evidence="2" id="KW-1185">Reference proteome</keyword>
<gene>
    <name evidence="1" type="ORF">GCM10022263_16050</name>
</gene>
<organism evidence="1 2">
    <name type="scientific">Nocardioides daeguensis</name>
    <dbReference type="NCBI Taxonomy" id="908359"/>
    <lineage>
        <taxon>Bacteria</taxon>
        <taxon>Bacillati</taxon>
        <taxon>Actinomycetota</taxon>
        <taxon>Actinomycetes</taxon>
        <taxon>Propionibacteriales</taxon>
        <taxon>Nocardioidaceae</taxon>
        <taxon>Nocardioides</taxon>
    </lineage>
</organism>
<dbReference type="Proteomes" id="UP001500301">
    <property type="component" value="Unassembled WGS sequence"/>
</dbReference>
<protein>
    <recommendedName>
        <fullName evidence="3">SnoaL-like domain-containing protein</fullName>
    </recommendedName>
</protein>
<reference evidence="2" key="1">
    <citation type="journal article" date="2019" name="Int. J. Syst. Evol. Microbiol.">
        <title>The Global Catalogue of Microorganisms (GCM) 10K type strain sequencing project: providing services to taxonomists for standard genome sequencing and annotation.</title>
        <authorList>
            <consortium name="The Broad Institute Genomics Platform"/>
            <consortium name="The Broad Institute Genome Sequencing Center for Infectious Disease"/>
            <person name="Wu L."/>
            <person name="Ma J."/>
        </authorList>
    </citation>
    <scope>NUCLEOTIDE SEQUENCE [LARGE SCALE GENOMIC DNA]</scope>
    <source>
        <strain evidence="2">JCM 17460</strain>
    </source>
</reference>
<comment type="caution">
    <text evidence="1">The sequence shown here is derived from an EMBL/GenBank/DDBJ whole genome shotgun (WGS) entry which is preliminary data.</text>
</comment>
<proteinExistence type="predicted"/>
<evidence type="ECO:0008006" key="3">
    <source>
        <dbReference type="Google" id="ProtNLM"/>
    </source>
</evidence>
<accession>A0ABP6V7C5</accession>
<sequence length="97" mass="9777">MADFETTYRAHVGKVASGDLKGALADMAPGAVPAVFEGVTVPGGDVSGVEVVATRVDGDRATGEAVYATPAGPIGLRSGWALVEGAWLADSLENFDA</sequence>
<name>A0ABP6V7C5_9ACTN</name>
<evidence type="ECO:0000313" key="1">
    <source>
        <dbReference type="EMBL" id="GAA3528218.1"/>
    </source>
</evidence>
<evidence type="ECO:0000313" key="2">
    <source>
        <dbReference type="Proteomes" id="UP001500301"/>
    </source>
</evidence>
<dbReference type="EMBL" id="BAABBB010000009">
    <property type="protein sequence ID" value="GAA3528218.1"/>
    <property type="molecule type" value="Genomic_DNA"/>
</dbReference>
<dbReference type="RefSeq" id="WP_218233297.1">
    <property type="nucleotide sequence ID" value="NZ_BAABBB010000009.1"/>
</dbReference>